<evidence type="ECO:0000256" key="2">
    <source>
        <dbReference type="SAM" id="SignalP"/>
    </source>
</evidence>
<comment type="caution">
    <text evidence="4">The sequence shown here is derived from an EMBL/GenBank/DDBJ whole genome shotgun (WGS) entry which is preliminary data.</text>
</comment>
<evidence type="ECO:0000259" key="3">
    <source>
        <dbReference type="Pfam" id="PF02638"/>
    </source>
</evidence>
<keyword evidence="5" id="KW-1185">Reference proteome</keyword>
<dbReference type="InterPro" id="IPR052177">
    <property type="entry name" value="Divisome_Glycosyl_Hydrolase"/>
</dbReference>
<protein>
    <submittedName>
        <fullName evidence="4">Family 10 glycosylhydrolase</fullName>
    </submittedName>
</protein>
<dbReference type="Proteomes" id="UP000764045">
    <property type="component" value="Unassembled WGS sequence"/>
</dbReference>
<dbReference type="PANTHER" id="PTHR43405">
    <property type="entry name" value="GLYCOSYL HYDROLASE DIGH"/>
    <property type="match status" value="1"/>
</dbReference>
<dbReference type="PANTHER" id="PTHR43405:SF1">
    <property type="entry name" value="GLYCOSYL HYDROLASE DIGH"/>
    <property type="match status" value="1"/>
</dbReference>
<evidence type="ECO:0000313" key="4">
    <source>
        <dbReference type="EMBL" id="MBM6660621.1"/>
    </source>
</evidence>
<evidence type="ECO:0000313" key="5">
    <source>
        <dbReference type="Proteomes" id="UP000764045"/>
    </source>
</evidence>
<evidence type="ECO:0000256" key="1">
    <source>
        <dbReference type="ARBA" id="ARBA00022729"/>
    </source>
</evidence>
<accession>A0A938WKE4</accession>
<dbReference type="InterPro" id="IPR003790">
    <property type="entry name" value="GHL10"/>
</dbReference>
<proteinExistence type="predicted"/>
<feature type="chain" id="PRO_5037091397" evidence="2">
    <location>
        <begin position="22"/>
        <end position="496"/>
    </location>
</feature>
<dbReference type="Pfam" id="PF02638">
    <property type="entry name" value="GHL10"/>
    <property type="match status" value="1"/>
</dbReference>
<feature type="signal peptide" evidence="2">
    <location>
        <begin position="1"/>
        <end position="21"/>
    </location>
</feature>
<dbReference type="Gene3D" id="3.20.20.80">
    <property type="entry name" value="Glycosidases"/>
    <property type="match status" value="1"/>
</dbReference>
<dbReference type="EMBL" id="JACJJL010000003">
    <property type="protein sequence ID" value="MBM6660621.1"/>
    <property type="molecule type" value="Genomic_DNA"/>
</dbReference>
<organism evidence="4 5">
    <name type="scientific">Marseilla massiliensis</name>
    <dbReference type="NCBI Taxonomy" id="1841864"/>
    <lineage>
        <taxon>Bacteria</taxon>
        <taxon>Pseudomonadati</taxon>
        <taxon>Bacteroidota</taxon>
        <taxon>Bacteroidia</taxon>
        <taxon>Bacteroidales</taxon>
        <taxon>Prevotellaceae</taxon>
        <taxon>Marseilla</taxon>
    </lineage>
</organism>
<dbReference type="InterPro" id="IPR017853">
    <property type="entry name" value="GH"/>
</dbReference>
<sequence length="496" mass="57497">MKCLLAVIAIAISMLPANVSAQQKREFRGAWIQCVNGQFIGMSTDAMKRTLTYQLDELQKDGVNAIIFQVRAECDALYASRYEPWSRFLTGVQGKAPSPYWDPLAWMVEQCHRRGMELHAWINPYRAKTKTTTDLASNHIAVRQPGRVFAYDGQFILNPGIPENREYICKIVNDIVRRYDIDGLHMDDYFYPYPAPGATIPDDAQYRMYSNGIADRADWRRYNVNLFVKQLYDSIKSVKPWVKFGVSPFGIYRNKRSSAIGSNTNGLQNYDDLYADVLLWVNNGWVDYCVPQLYWQIGHQAADYKTLIEWWNQYAGGRPLYIGEDVERTAKYPDVDNPRINQMPAKYDLHSKMHNVRGTVLWYAKAVVDNVGNYGTMLRNVYWKYPALQPQMPFIDKKSPNKVRKLKPVWTADGYILFWTAPKGKDWDDVAHKYVVYRFAPGEKVRTDDPSKIVAITESTYYKLPYDNGKVKYTYLVTALDRMQNESKARKKKIKL</sequence>
<name>A0A938WKE4_9BACT</name>
<gene>
    <name evidence="4" type="ORF">H6B30_02450</name>
</gene>
<keyword evidence="1 2" id="KW-0732">Signal</keyword>
<feature type="domain" description="Glycosyl hydrolase-like 10" evidence="3">
    <location>
        <begin position="26"/>
        <end position="315"/>
    </location>
</feature>
<dbReference type="SUPFAM" id="SSF51445">
    <property type="entry name" value="(Trans)glycosidases"/>
    <property type="match status" value="1"/>
</dbReference>
<reference evidence="4 5" key="1">
    <citation type="journal article" date="2021" name="Sci. Rep.">
        <title>The distribution of antibiotic resistance genes in chicken gut microbiota commensals.</title>
        <authorList>
            <person name="Juricova H."/>
            <person name="Matiasovicova J."/>
            <person name="Kubasova T."/>
            <person name="Cejkova D."/>
            <person name="Rychlik I."/>
        </authorList>
    </citation>
    <scope>NUCLEOTIDE SEQUENCE [LARGE SCALE GENOMIC DNA]</scope>
    <source>
        <strain evidence="4 5">An819</strain>
    </source>
</reference>
<dbReference type="RefSeq" id="WP_205107562.1">
    <property type="nucleotide sequence ID" value="NZ_JACJJL010000003.1"/>
</dbReference>
<dbReference type="AlphaFoldDB" id="A0A938WKE4"/>